<organism evidence="1 2">
    <name type="scientific">Ensete ventricosum</name>
    <name type="common">Abyssinian banana</name>
    <name type="synonym">Musa ensete</name>
    <dbReference type="NCBI Taxonomy" id="4639"/>
    <lineage>
        <taxon>Eukaryota</taxon>
        <taxon>Viridiplantae</taxon>
        <taxon>Streptophyta</taxon>
        <taxon>Embryophyta</taxon>
        <taxon>Tracheophyta</taxon>
        <taxon>Spermatophyta</taxon>
        <taxon>Magnoliopsida</taxon>
        <taxon>Liliopsida</taxon>
        <taxon>Zingiberales</taxon>
        <taxon>Musaceae</taxon>
        <taxon>Ensete</taxon>
    </lineage>
</organism>
<comment type="caution">
    <text evidence="1">The sequence shown here is derived from an EMBL/GenBank/DDBJ whole genome shotgun (WGS) entry which is preliminary data.</text>
</comment>
<dbReference type="EMBL" id="AMZH03011932">
    <property type="protein sequence ID" value="RRT51977.1"/>
    <property type="molecule type" value="Genomic_DNA"/>
</dbReference>
<evidence type="ECO:0000313" key="1">
    <source>
        <dbReference type="EMBL" id="RRT51977.1"/>
    </source>
</evidence>
<proteinExistence type="predicted"/>
<protein>
    <submittedName>
        <fullName evidence="1">Uncharacterized protein</fullName>
    </submittedName>
</protein>
<dbReference type="Proteomes" id="UP000287651">
    <property type="component" value="Unassembled WGS sequence"/>
</dbReference>
<reference evidence="1 2" key="1">
    <citation type="journal article" date="2014" name="Agronomy (Basel)">
        <title>A Draft Genome Sequence for Ensete ventricosum, the Drought-Tolerant Tree Against Hunger.</title>
        <authorList>
            <person name="Harrison J."/>
            <person name="Moore K.A."/>
            <person name="Paszkiewicz K."/>
            <person name="Jones T."/>
            <person name="Grant M."/>
            <person name="Ambacheew D."/>
            <person name="Muzemil S."/>
            <person name="Studholme D.J."/>
        </authorList>
    </citation>
    <scope>NUCLEOTIDE SEQUENCE [LARGE SCALE GENOMIC DNA]</scope>
</reference>
<name>A0A426YJY9_ENSVE</name>
<dbReference type="AlphaFoldDB" id="A0A426YJY9"/>
<evidence type="ECO:0000313" key="2">
    <source>
        <dbReference type="Proteomes" id="UP000287651"/>
    </source>
</evidence>
<sequence>MPKDTELYRHTIPYRPNLDTSVRTGFRDGSHCSILDKLTPEKYDVLKGQIINARITTPDILKVMISP</sequence>
<accession>A0A426YJY9</accession>
<gene>
    <name evidence="1" type="ORF">B296_00013704</name>
</gene>